<gene>
    <name evidence="1" type="ORF">ACFQV2_20750</name>
</gene>
<comment type="caution">
    <text evidence="1">The sequence shown here is derived from an EMBL/GenBank/DDBJ whole genome shotgun (WGS) entry which is preliminary data.</text>
</comment>
<protein>
    <submittedName>
        <fullName evidence="1">Uncharacterized protein</fullName>
    </submittedName>
</protein>
<reference evidence="2" key="1">
    <citation type="journal article" date="2019" name="Int. J. Syst. Evol. Microbiol.">
        <title>The Global Catalogue of Microorganisms (GCM) 10K type strain sequencing project: providing services to taxonomists for standard genome sequencing and annotation.</title>
        <authorList>
            <consortium name="The Broad Institute Genomics Platform"/>
            <consortium name="The Broad Institute Genome Sequencing Center for Infectious Disease"/>
            <person name="Wu L."/>
            <person name="Ma J."/>
        </authorList>
    </citation>
    <scope>NUCLEOTIDE SEQUENCE [LARGE SCALE GENOMIC DNA]</scope>
    <source>
        <strain evidence="2">JCM 17695</strain>
    </source>
</reference>
<name>A0ABW2TP37_9PSEU</name>
<accession>A0ABW2TP37</accession>
<keyword evidence="2" id="KW-1185">Reference proteome</keyword>
<proteinExistence type="predicted"/>
<evidence type="ECO:0000313" key="2">
    <source>
        <dbReference type="Proteomes" id="UP001596512"/>
    </source>
</evidence>
<sequence length="442" mass="47834">MRAITDDYVLIGDGGTARALSDFVHDPDGEPPLVDGSDVLPNVEGELDPCVFYPSTNADAGVAFGLRSYALIALVDGDQRLPVRLRWNSGATDPDAPVAHLDVTVAGYLPAPPDGVTDLRDLDHQVVARLLYQVPVRGTADSATLSLDLGAMGFRPVGTYGAAEASFAIPSQDAFNRLWLAMTDPAAEARLELRCLATGYRVTWAWYDELVTDLVPPGGVVTGGSSAHNPAYPNAKGGYRVRYVYPVPLEDVQVVPFHLPPADHPHVYDQVPPEFRPAPGGGVLLKDEHDPGEGRAPVVYYTHTGLPGQYYYEPHEFRIPRRDDGSRAPEVVLAFKDVTTAGGALDYRVRMDYRLAPHTDRFALASLRRHLGRTNPRPTLTVLVPEQVSMVLRLPQHRDGTTTLVDVPRPVGSATLEDGIADSLEFTPAELKNLVALLSSAG</sequence>
<dbReference type="EMBL" id="JBHTEY010000004">
    <property type="protein sequence ID" value="MFC7615570.1"/>
    <property type="molecule type" value="Genomic_DNA"/>
</dbReference>
<dbReference type="Proteomes" id="UP001596512">
    <property type="component" value="Unassembled WGS sequence"/>
</dbReference>
<evidence type="ECO:0000313" key="1">
    <source>
        <dbReference type="EMBL" id="MFC7615570.1"/>
    </source>
</evidence>
<organism evidence="1 2">
    <name type="scientific">Actinokineospora soli</name>
    <dbReference type="NCBI Taxonomy" id="1048753"/>
    <lineage>
        <taxon>Bacteria</taxon>
        <taxon>Bacillati</taxon>
        <taxon>Actinomycetota</taxon>
        <taxon>Actinomycetes</taxon>
        <taxon>Pseudonocardiales</taxon>
        <taxon>Pseudonocardiaceae</taxon>
        <taxon>Actinokineospora</taxon>
    </lineage>
</organism>